<evidence type="ECO:0000313" key="6">
    <source>
        <dbReference type="Proteomes" id="UP000198724"/>
    </source>
</evidence>
<evidence type="ECO:0000256" key="3">
    <source>
        <dbReference type="ARBA" id="ARBA00023125"/>
    </source>
</evidence>
<organism evidence="5 6">
    <name type="scientific">Pontibacter chinhatensis</name>
    <dbReference type="NCBI Taxonomy" id="1436961"/>
    <lineage>
        <taxon>Bacteria</taxon>
        <taxon>Pseudomonadati</taxon>
        <taxon>Bacteroidota</taxon>
        <taxon>Cytophagia</taxon>
        <taxon>Cytophagales</taxon>
        <taxon>Hymenobacteraceae</taxon>
        <taxon>Pontibacter</taxon>
    </lineage>
</organism>
<accession>A0A1I2MUG8</accession>
<keyword evidence="6" id="KW-1185">Reference proteome</keyword>
<dbReference type="Proteomes" id="UP000198724">
    <property type="component" value="Unassembled WGS sequence"/>
</dbReference>
<evidence type="ECO:0000256" key="2">
    <source>
        <dbReference type="ARBA" id="ARBA00023015"/>
    </source>
</evidence>
<dbReference type="EMBL" id="FOOT01000001">
    <property type="protein sequence ID" value="SFF92986.1"/>
    <property type="molecule type" value="Genomic_DNA"/>
</dbReference>
<dbReference type="GO" id="GO:0045892">
    <property type="term" value="P:negative regulation of DNA-templated transcription"/>
    <property type="evidence" value="ECO:0007669"/>
    <property type="project" value="InterPro"/>
</dbReference>
<evidence type="ECO:0000313" key="5">
    <source>
        <dbReference type="EMBL" id="SFF92986.1"/>
    </source>
</evidence>
<dbReference type="Gene3D" id="1.10.4040.10">
    <property type="entry name" value="Penicillinase repressor domain"/>
    <property type="match status" value="1"/>
</dbReference>
<dbReference type="InterPro" id="IPR005650">
    <property type="entry name" value="BlaI_family"/>
</dbReference>
<sequence>MERLTQPEEEAMQVLWQLGGGFIKDVLEQLPEPKPPYTTLASTVKNLERKGFVLGEKLGNSYRYTPLVKAEEYRKEFMRSFVGSYFRNSYKEVVSFFAKEQQISAEELKEIIRMIEKGKED</sequence>
<dbReference type="AlphaFoldDB" id="A0A1I2MUG8"/>
<protein>
    <submittedName>
        <fullName evidence="5">Predicted transcriptional regulator</fullName>
    </submittedName>
</protein>
<keyword evidence="2" id="KW-0805">Transcription regulation</keyword>
<evidence type="ECO:0000256" key="1">
    <source>
        <dbReference type="ARBA" id="ARBA00011046"/>
    </source>
</evidence>
<dbReference type="OrthoDB" id="1098508at2"/>
<gene>
    <name evidence="5" type="ORF">SAMN05421739_101415</name>
</gene>
<dbReference type="RefSeq" id="WP_092098530.1">
    <property type="nucleotide sequence ID" value="NZ_FOOT01000001.1"/>
</dbReference>
<dbReference type="STRING" id="1436961.SAMN05421739_101415"/>
<dbReference type="InterPro" id="IPR036388">
    <property type="entry name" value="WH-like_DNA-bd_sf"/>
</dbReference>
<dbReference type="GO" id="GO:0003677">
    <property type="term" value="F:DNA binding"/>
    <property type="evidence" value="ECO:0007669"/>
    <property type="project" value="UniProtKB-KW"/>
</dbReference>
<name>A0A1I2MUG8_9BACT</name>
<proteinExistence type="inferred from homology"/>
<keyword evidence="4" id="KW-0804">Transcription</keyword>
<evidence type="ECO:0000256" key="4">
    <source>
        <dbReference type="ARBA" id="ARBA00023163"/>
    </source>
</evidence>
<dbReference type="InterPro" id="IPR036390">
    <property type="entry name" value="WH_DNA-bd_sf"/>
</dbReference>
<keyword evidence="3" id="KW-0238">DNA-binding</keyword>
<dbReference type="Pfam" id="PF03965">
    <property type="entry name" value="Penicillinase_R"/>
    <property type="match status" value="1"/>
</dbReference>
<dbReference type="Gene3D" id="1.10.10.10">
    <property type="entry name" value="Winged helix-like DNA-binding domain superfamily/Winged helix DNA-binding domain"/>
    <property type="match status" value="1"/>
</dbReference>
<dbReference type="PIRSF" id="PIRSF019455">
    <property type="entry name" value="CopR_AtkY"/>
    <property type="match status" value="1"/>
</dbReference>
<reference evidence="6" key="1">
    <citation type="submission" date="2016-10" db="EMBL/GenBank/DDBJ databases">
        <authorList>
            <person name="Varghese N."/>
            <person name="Submissions S."/>
        </authorList>
    </citation>
    <scope>NUCLEOTIDE SEQUENCE [LARGE SCALE GENOMIC DNA]</scope>
    <source>
        <strain evidence="6">LP51</strain>
    </source>
</reference>
<comment type="similarity">
    <text evidence="1">Belongs to the BlaI transcriptional regulatory family.</text>
</comment>
<dbReference type="SUPFAM" id="SSF46785">
    <property type="entry name" value="Winged helix' DNA-binding domain"/>
    <property type="match status" value="1"/>
</dbReference>